<comment type="caution">
    <text evidence="1">The sequence shown here is derived from an EMBL/GenBank/DDBJ whole genome shotgun (WGS) entry which is preliminary data.</text>
</comment>
<evidence type="ECO:0000313" key="1">
    <source>
        <dbReference type="EMBL" id="OGY10196.1"/>
    </source>
</evidence>
<dbReference type="STRING" id="1797516.A3D26_04515"/>
<proteinExistence type="predicted"/>
<dbReference type="EMBL" id="MHBZ01000039">
    <property type="protein sequence ID" value="OGY10196.1"/>
    <property type="molecule type" value="Genomic_DNA"/>
</dbReference>
<reference evidence="1 2" key="1">
    <citation type="journal article" date="2016" name="Nat. Commun.">
        <title>Thousands of microbial genomes shed light on interconnected biogeochemical processes in an aquifer system.</title>
        <authorList>
            <person name="Anantharaman K."/>
            <person name="Brown C.T."/>
            <person name="Hug L.A."/>
            <person name="Sharon I."/>
            <person name="Castelle C.J."/>
            <person name="Probst A.J."/>
            <person name="Thomas B.C."/>
            <person name="Singh A."/>
            <person name="Wilkins M.J."/>
            <person name="Karaoz U."/>
            <person name="Brodie E.L."/>
            <person name="Williams K.H."/>
            <person name="Hubbard S.S."/>
            <person name="Banfield J.F."/>
        </authorList>
    </citation>
    <scope>NUCLEOTIDE SEQUENCE [LARGE SCALE GENOMIC DNA]</scope>
</reference>
<protein>
    <submittedName>
        <fullName evidence="1">Uncharacterized protein</fullName>
    </submittedName>
</protein>
<gene>
    <name evidence="1" type="ORF">A3D26_04515</name>
</gene>
<dbReference type="Pfam" id="PF12441">
    <property type="entry name" value="CopG_antitoxin"/>
    <property type="match status" value="1"/>
</dbReference>
<sequence length="88" mass="10305">MTKNKRSIPEFENREEEAKFFDTHDMADYQNEFKTVRARFAGNLSEGITIRLDPKTLSELRSRAKKKGLGPTTLARMWVLEHLNRQHA</sequence>
<evidence type="ECO:0000313" key="2">
    <source>
        <dbReference type="Proteomes" id="UP000178319"/>
    </source>
</evidence>
<dbReference type="InterPro" id="IPR022148">
    <property type="entry name" value="CopG_antitoxin"/>
</dbReference>
<accession>A0A1G1V499</accession>
<name>A0A1G1V499_9BACT</name>
<organism evidence="1 2">
    <name type="scientific">Candidatus Blackburnbacteria bacterium RIFCSPHIGHO2_02_FULL_44_20</name>
    <dbReference type="NCBI Taxonomy" id="1797516"/>
    <lineage>
        <taxon>Bacteria</taxon>
        <taxon>Candidatus Blackburniibacteriota</taxon>
    </lineage>
</organism>
<dbReference type="Proteomes" id="UP000178319">
    <property type="component" value="Unassembled WGS sequence"/>
</dbReference>
<dbReference type="AlphaFoldDB" id="A0A1G1V499"/>